<dbReference type="AlphaFoldDB" id="A0A9Q3KK23"/>
<reference evidence="2" key="1">
    <citation type="submission" date="2021-03" db="EMBL/GenBank/DDBJ databases">
        <title>Draft genome sequence of rust myrtle Austropuccinia psidii MF-1, a brazilian biotype.</title>
        <authorList>
            <person name="Quecine M.C."/>
            <person name="Pachon D.M.R."/>
            <person name="Bonatelli M.L."/>
            <person name="Correr F.H."/>
            <person name="Franceschini L.M."/>
            <person name="Leite T.F."/>
            <person name="Margarido G.R.A."/>
            <person name="Almeida C.A."/>
            <person name="Ferrarezi J.A."/>
            <person name="Labate C.A."/>
        </authorList>
    </citation>
    <scope>NUCLEOTIDE SEQUENCE</scope>
    <source>
        <strain evidence="2">MF-1</strain>
    </source>
</reference>
<feature type="compositionally biased region" description="Basic and acidic residues" evidence="1">
    <location>
        <begin position="1"/>
        <end position="21"/>
    </location>
</feature>
<evidence type="ECO:0000256" key="1">
    <source>
        <dbReference type="SAM" id="MobiDB-lite"/>
    </source>
</evidence>
<keyword evidence="3" id="KW-1185">Reference proteome</keyword>
<sequence>MASFDGRQKHDALDTRMEEAQRSTTQASAKNSPSGQQQQCQCEKAATISKKGQRKGTSPQTLQPGLQDSKHSTGCHGKSVSDGQNNDGITKERGCHIKISEMISDIFNSIPELYEAITDVKSHLSDKNTSICDNLKTHNLSLSQINETLKCFERVLRKIKTSNNENSFGNKINKQSDIIKELTDKYSKFNIDDMIEARIKQVINNIKEDNKKALEDLSK</sequence>
<evidence type="ECO:0000313" key="3">
    <source>
        <dbReference type="Proteomes" id="UP000765509"/>
    </source>
</evidence>
<name>A0A9Q3KK23_9BASI</name>
<feature type="region of interest" description="Disordered" evidence="1">
    <location>
        <begin position="1"/>
        <end position="89"/>
    </location>
</feature>
<protein>
    <submittedName>
        <fullName evidence="2">Uncharacterized protein</fullName>
    </submittedName>
</protein>
<comment type="caution">
    <text evidence="2">The sequence shown here is derived from an EMBL/GenBank/DDBJ whole genome shotgun (WGS) entry which is preliminary data.</text>
</comment>
<evidence type="ECO:0000313" key="2">
    <source>
        <dbReference type="EMBL" id="MBW0582848.1"/>
    </source>
</evidence>
<feature type="compositionally biased region" description="Polar residues" evidence="1">
    <location>
        <begin position="22"/>
        <end position="41"/>
    </location>
</feature>
<dbReference type="Proteomes" id="UP000765509">
    <property type="component" value="Unassembled WGS sequence"/>
</dbReference>
<gene>
    <name evidence="2" type="ORF">O181_122563</name>
</gene>
<feature type="compositionally biased region" description="Polar residues" evidence="1">
    <location>
        <begin position="55"/>
        <end position="66"/>
    </location>
</feature>
<proteinExistence type="predicted"/>
<dbReference type="EMBL" id="AVOT02113577">
    <property type="protein sequence ID" value="MBW0582848.1"/>
    <property type="molecule type" value="Genomic_DNA"/>
</dbReference>
<organism evidence="2 3">
    <name type="scientific">Austropuccinia psidii MF-1</name>
    <dbReference type="NCBI Taxonomy" id="1389203"/>
    <lineage>
        <taxon>Eukaryota</taxon>
        <taxon>Fungi</taxon>
        <taxon>Dikarya</taxon>
        <taxon>Basidiomycota</taxon>
        <taxon>Pucciniomycotina</taxon>
        <taxon>Pucciniomycetes</taxon>
        <taxon>Pucciniales</taxon>
        <taxon>Sphaerophragmiaceae</taxon>
        <taxon>Austropuccinia</taxon>
    </lineage>
</organism>
<accession>A0A9Q3KK23</accession>